<evidence type="ECO:0000256" key="1">
    <source>
        <dbReference type="SAM" id="MobiDB-lite"/>
    </source>
</evidence>
<protein>
    <submittedName>
        <fullName evidence="2">Uncharacterized protein</fullName>
    </submittedName>
</protein>
<feature type="compositionally biased region" description="Basic residues" evidence="1">
    <location>
        <begin position="13"/>
        <end position="22"/>
    </location>
</feature>
<gene>
    <name evidence="2" type="ORF">CALMAC_LOCUS2541</name>
</gene>
<evidence type="ECO:0000313" key="3">
    <source>
        <dbReference type="Proteomes" id="UP000410492"/>
    </source>
</evidence>
<evidence type="ECO:0000313" key="2">
    <source>
        <dbReference type="EMBL" id="VEN37199.1"/>
    </source>
</evidence>
<name>A0A653BNX6_CALMS</name>
<proteinExistence type="predicted"/>
<dbReference type="Proteomes" id="UP000410492">
    <property type="component" value="Unassembled WGS sequence"/>
</dbReference>
<reference evidence="2 3" key="1">
    <citation type="submission" date="2019-01" db="EMBL/GenBank/DDBJ databases">
        <authorList>
            <person name="Sayadi A."/>
        </authorList>
    </citation>
    <scope>NUCLEOTIDE SEQUENCE [LARGE SCALE GENOMIC DNA]</scope>
</reference>
<feature type="region of interest" description="Disordered" evidence="1">
    <location>
        <begin position="1"/>
        <end position="24"/>
    </location>
</feature>
<organism evidence="2 3">
    <name type="scientific">Callosobruchus maculatus</name>
    <name type="common">Southern cowpea weevil</name>
    <name type="synonym">Pulse bruchid</name>
    <dbReference type="NCBI Taxonomy" id="64391"/>
    <lineage>
        <taxon>Eukaryota</taxon>
        <taxon>Metazoa</taxon>
        <taxon>Ecdysozoa</taxon>
        <taxon>Arthropoda</taxon>
        <taxon>Hexapoda</taxon>
        <taxon>Insecta</taxon>
        <taxon>Pterygota</taxon>
        <taxon>Neoptera</taxon>
        <taxon>Endopterygota</taxon>
        <taxon>Coleoptera</taxon>
        <taxon>Polyphaga</taxon>
        <taxon>Cucujiformia</taxon>
        <taxon>Chrysomeloidea</taxon>
        <taxon>Chrysomelidae</taxon>
        <taxon>Bruchinae</taxon>
        <taxon>Bruchini</taxon>
        <taxon>Callosobruchus</taxon>
    </lineage>
</organism>
<sequence length="142" mass="16148">MVTSKSLIPSAKSRSKTLKHQRSNSLTEINDTIFNIAVKDPSQHKMKLPSLGCRPLQKRKVFLNTTSLDNLPEETEPVDQPKPEFATRSVLLKSPRNIQSQTGCLIGLQANRHCRNACCWSLRIWKRSSTTGISWKTPRRCF</sequence>
<keyword evidence="3" id="KW-1185">Reference proteome</keyword>
<dbReference type="AlphaFoldDB" id="A0A653BNX6"/>
<dbReference type="EMBL" id="CAACVG010003120">
    <property type="protein sequence ID" value="VEN37199.1"/>
    <property type="molecule type" value="Genomic_DNA"/>
</dbReference>
<dbReference type="OrthoDB" id="247006at2759"/>
<accession>A0A653BNX6</accession>